<dbReference type="Pfam" id="PF13476">
    <property type="entry name" value="AAA_23"/>
    <property type="match status" value="1"/>
</dbReference>
<dbReference type="PATRIC" id="fig|2209.56.peg.815"/>
<reference evidence="4 5" key="1">
    <citation type="journal article" date="2015" name="ISME J.">
        <title>Genomic and phenotypic differentiation among Methanosarcina mazei populations from Columbia River sediment.</title>
        <authorList>
            <person name="Youngblut N.D."/>
            <person name="Wirth J.S."/>
            <person name="Henriksen J.R."/>
            <person name="Smith M."/>
            <person name="Simon H."/>
            <person name="Metcalf W.W."/>
            <person name="Whitaker R.J."/>
        </authorList>
    </citation>
    <scope>NUCLEOTIDE SEQUENCE [LARGE SCALE GENOMIC DNA]</scope>
    <source>
        <strain evidence="3 4">1.H.M.2.1</strain>
        <strain evidence="2 5">2.F.A.2.4</strain>
    </source>
</reference>
<dbReference type="RefSeq" id="WP_048048334.1">
    <property type="nucleotide sequence ID" value="NZ_JJOS01000073.1"/>
</dbReference>
<name>A0A0F8TQ28_METMZ</name>
<evidence type="ECO:0000313" key="3">
    <source>
        <dbReference type="EMBL" id="KKH81061.1"/>
    </source>
</evidence>
<dbReference type="EMBL" id="JJOS01000073">
    <property type="protein sequence ID" value="KKG02002.1"/>
    <property type="molecule type" value="Genomic_DNA"/>
</dbReference>
<dbReference type="InterPro" id="IPR038729">
    <property type="entry name" value="Rad50/SbcC_AAA"/>
</dbReference>
<proteinExistence type="predicted"/>
<gene>
    <name evidence="2" type="ORF">DU47_02705</name>
    <name evidence="3" type="ORF">DU80_03790</name>
</gene>
<dbReference type="EMBL" id="JJQU01000223">
    <property type="protein sequence ID" value="KKH81061.1"/>
    <property type="molecule type" value="Genomic_DNA"/>
</dbReference>
<protein>
    <recommendedName>
        <fullName evidence="1">Rad50/SbcC-type AAA domain-containing protein</fullName>
    </recommendedName>
</protein>
<dbReference type="Proteomes" id="UP000034152">
    <property type="component" value="Unassembled WGS sequence"/>
</dbReference>
<organism evidence="3 4">
    <name type="scientific">Methanosarcina mazei</name>
    <name type="common">Methanosarcina frisia</name>
    <dbReference type="NCBI Taxonomy" id="2209"/>
    <lineage>
        <taxon>Archaea</taxon>
        <taxon>Methanobacteriati</taxon>
        <taxon>Methanobacteriota</taxon>
        <taxon>Stenosarchaea group</taxon>
        <taxon>Methanomicrobia</taxon>
        <taxon>Methanosarcinales</taxon>
        <taxon>Methanosarcinaceae</taxon>
        <taxon>Methanosarcina</taxon>
    </lineage>
</organism>
<dbReference type="Gene3D" id="3.40.50.300">
    <property type="entry name" value="P-loop containing nucleotide triphosphate hydrolases"/>
    <property type="match status" value="1"/>
</dbReference>
<dbReference type="GO" id="GO:0016887">
    <property type="term" value="F:ATP hydrolysis activity"/>
    <property type="evidence" value="ECO:0007669"/>
    <property type="project" value="InterPro"/>
</dbReference>
<dbReference type="GO" id="GO:0006302">
    <property type="term" value="P:double-strand break repair"/>
    <property type="evidence" value="ECO:0007669"/>
    <property type="project" value="InterPro"/>
</dbReference>
<dbReference type="AlphaFoldDB" id="A0A0F8TQ28"/>
<dbReference type="InterPro" id="IPR024064">
    <property type="entry name" value="FdhE-like_sf"/>
</dbReference>
<dbReference type="InterPro" id="IPR027417">
    <property type="entry name" value="P-loop_NTPase"/>
</dbReference>
<evidence type="ECO:0000313" key="4">
    <source>
        <dbReference type="Proteomes" id="UP000034152"/>
    </source>
</evidence>
<accession>A0A0F8TQ28</accession>
<evidence type="ECO:0000313" key="5">
    <source>
        <dbReference type="Proteomes" id="UP000034578"/>
    </source>
</evidence>
<evidence type="ECO:0000313" key="2">
    <source>
        <dbReference type="EMBL" id="KKG02002.1"/>
    </source>
</evidence>
<dbReference type="SUPFAM" id="SSF144020">
    <property type="entry name" value="FdhE-like"/>
    <property type="match status" value="1"/>
</dbReference>
<feature type="domain" description="Rad50/SbcC-type AAA" evidence="1">
    <location>
        <begin position="30"/>
        <end position="199"/>
    </location>
</feature>
<sequence length="410" mass="48112">MNKFRIDEFKITKFNSRRYLGVGLTKLDNNILIYGEHKSGKSTTLDALSYAIFGIKGSSRSINNRAETYIKISNDELELTLDRKAGNNHRLTIKNLTDGSIETITEIESINCKLIDLFNLPSEDCLEFKAKLLYQDQESSLKKYDSKKLWRIISFYTSLSSKNEEIEKLRNEIKSKVEEREYSFIEKKELESNLNEKRSVIYSSKNYIEHLDQLISSYDNGSIKQVFDVKKTSIELWKDIRSLQGKNISLQQELNKASRSKLDLEKFHEETLINLIKEVISVLICPVCGKRANLSKIEYKYNAKKCPYCGDESYDKELYDNIAQRIQLSNDELPKLNEKIKGIYEERKKNYETLNEFKNKLNDLDLILNPEIVRSTEDFESFEDDKFKNFIETQREKLNKFQNDFKEIEP</sequence>
<keyword evidence="5" id="KW-1185">Reference proteome</keyword>
<comment type="caution">
    <text evidence="3">The sequence shown here is derived from an EMBL/GenBank/DDBJ whole genome shotgun (WGS) entry which is preliminary data.</text>
</comment>
<evidence type="ECO:0000259" key="1">
    <source>
        <dbReference type="Pfam" id="PF13476"/>
    </source>
</evidence>
<dbReference type="Proteomes" id="UP000034578">
    <property type="component" value="Unassembled WGS sequence"/>
</dbReference>